<evidence type="ECO:0000256" key="1">
    <source>
        <dbReference type="ARBA" id="ARBA00001947"/>
    </source>
</evidence>
<organism evidence="9 10">
    <name type="scientific">Serendipita vermifera MAFF 305830</name>
    <dbReference type="NCBI Taxonomy" id="933852"/>
    <lineage>
        <taxon>Eukaryota</taxon>
        <taxon>Fungi</taxon>
        <taxon>Dikarya</taxon>
        <taxon>Basidiomycota</taxon>
        <taxon>Agaricomycotina</taxon>
        <taxon>Agaricomycetes</taxon>
        <taxon>Sebacinales</taxon>
        <taxon>Serendipitaceae</taxon>
        <taxon>Serendipita</taxon>
    </lineage>
</organism>
<dbReference type="PANTHER" id="PTHR37016">
    <property type="match status" value="1"/>
</dbReference>
<dbReference type="GO" id="GO:0004222">
    <property type="term" value="F:metalloendopeptidase activity"/>
    <property type="evidence" value="ECO:0007669"/>
    <property type="project" value="InterPro"/>
</dbReference>
<name>A0A0C3AFP3_SERVB</name>
<keyword evidence="10" id="KW-1185">Reference proteome</keyword>
<dbReference type="HOGENOM" id="CLU_041257_0_0_1"/>
<dbReference type="GO" id="GO:0006508">
    <property type="term" value="P:proteolysis"/>
    <property type="evidence" value="ECO:0007669"/>
    <property type="project" value="UniProtKB-KW"/>
</dbReference>
<dbReference type="InterPro" id="IPR029463">
    <property type="entry name" value="Lys_MEP"/>
</dbReference>
<feature type="non-terminal residue" evidence="9">
    <location>
        <position position="339"/>
    </location>
</feature>
<comment type="cofactor">
    <cofactor evidence="1">
        <name>Zn(2+)</name>
        <dbReference type="ChEBI" id="CHEBI:29105"/>
    </cofactor>
</comment>
<dbReference type="SUPFAM" id="SSF55486">
    <property type="entry name" value="Metalloproteases ('zincins'), catalytic domain"/>
    <property type="match status" value="1"/>
</dbReference>
<keyword evidence="7" id="KW-0482">Metalloprotease</keyword>
<dbReference type="GO" id="GO:0046872">
    <property type="term" value="F:metal ion binding"/>
    <property type="evidence" value="ECO:0007669"/>
    <property type="project" value="UniProtKB-KW"/>
</dbReference>
<dbReference type="Proteomes" id="UP000054097">
    <property type="component" value="Unassembled WGS sequence"/>
</dbReference>
<dbReference type="InterPro" id="IPR024079">
    <property type="entry name" value="MetalloPept_cat_dom_sf"/>
</dbReference>
<evidence type="ECO:0000256" key="6">
    <source>
        <dbReference type="ARBA" id="ARBA00022833"/>
    </source>
</evidence>
<keyword evidence="3" id="KW-0645">Protease</keyword>
<evidence type="ECO:0000256" key="3">
    <source>
        <dbReference type="ARBA" id="ARBA00022670"/>
    </source>
</evidence>
<feature type="non-terminal residue" evidence="9">
    <location>
        <position position="1"/>
    </location>
</feature>
<evidence type="ECO:0000313" key="10">
    <source>
        <dbReference type="Proteomes" id="UP000054097"/>
    </source>
</evidence>
<proteinExistence type="inferred from homology"/>
<feature type="domain" description="Lysine-specific metallo-endopeptidase" evidence="8">
    <location>
        <begin position="202"/>
        <end position="336"/>
    </location>
</feature>
<protein>
    <recommendedName>
        <fullName evidence="8">Lysine-specific metallo-endopeptidase domain-containing protein</fullName>
    </recommendedName>
</protein>
<dbReference type="Pfam" id="PF14521">
    <property type="entry name" value="Aspzincin_M35"/>
    <property type="match status" value="1"/>
</dbReference>
<dbReference type="PANTHER" id="PTHR37016:SF3">
    <property type="entry name" value="NEUTRAL PROTEASE 2-RELATED"/>
    <property type="match status" value="1"/>
</dbReference>
<evidence type="ECO:0000256" key="7">
    <source>
        <dbReference type="ARBA" id="ARBA00023049"/>
    </source>
</evidence>
<comment type="similarity">
    <text evidence="2">Belongs to the peptidase M35 family.</text>
</comment>
<evidence type="ECO:0000313" key="9">
    <source>
        <dbReference type="EMBL" id="KIM23485.1"/>
    </source>
</evidence>
<gene>
    <name evidence="9" type="ORF">M408DRAFT_53544</name>
</gene>
<dbReference type="Gene3D" id="2.60.40.2970">
    <property type="match status" value="1"/>
</dbReference>
<keyword evidence="6" id="KW-0862">Zinc</keyword>
<dbReference type="InterPro" id="IPR050414">
    <property type="entry name" value="Fungal_M35_metalloproteases"/>
</dbReference>
<keyword evidence="4" id="KW-0479">Metal-binding</keyword>
<keyword evidence="5" id="KW-0378">Hydrolase</keyword>
<dbReference type="Gene3D" id="3.40.390.10">
    <property type="entry name" value="Collagenase (Catalytic Domain)"/>
    <property type="match status" value="1"/>
</dbReference>
<dbReference type="OrthoDB" id="412874at2759"/>
<accession>A0A0C3AFP3</accession>
<evidence type="ECO:0000256" key="4">
    <source>
        <dbReference type="ARBA" id="ARBA00022723"/>
    </source>
</evidence>
<reference evidence="9 10" key="1">
    <citation type="submission" date="2014-04" db="EMBL/GenBank/DDBJ databases">
        <authorList>
            <consortium name="DOE Joint Genome Institute"/>
            <person name="Kuo A."/>
            <person name="Zuccaro A."/>
            <person name="Kohler A."/>
            <person name="Nagy L.G."/>
            <person name="Floudas D."/>
            <person name="Copeland A."/>
            <person name="Barry K.W."/>
            <person name="Cichocki N."/>
            <person name="Veneault-Fourrey C."/>
            <person name="LaButti K."/>
            <person name="Lindquist E.A."/>
            <person name="Lipzen A."/>
            <person name="Lundell T."/>
            <person name="Morin E."/>
            <person name="Murat C."/>
            <person name="Sun H."/>
            <person name="Tunlid A."/>
            <person name="Henrissat B."/>
            <person name="Grigoriev I.V."/>
            <person name="Hibbett D.S."/>
            <person name="Martin F."/>
            <person name="Nordberg H.P."/>
            <person name="Cantor M.N."/>
            <person name="Hua S.X."/>
        </authorList>
    </citation>
    <scope>NUCLEOTIDE SEQUENCE [LARGE SCALE GENOMIC DNA]</scope>
    <source>
        <strain evidence="9 10">MAFF 305830</strain>
    </source>
</reference>
<evidence type="ECO:0000256" key="5">
    <source>
        <dbReference type="ARBA" id="ARBA00022801"/>
    </source>
</evidence>
<dbReference type="STRING" id="933852.A0A0C3AFP3"/>
<dbReference type="AlphaFoldDB" id="A0A0C3AFP3"/>
<evidence type="ECO:0000256" key="2">
    <source>
        <dbReference type="ARBA" id="ARBA00010279"/>
    </source>
</evidence>
<sequence length="339" mass="36578">LTWISTGPANFDGVDSVRITATVTNTGDVTLKLYKEPRGLLNPIATKSFTVAKANGSGQANFVGVNAKYVFKSATEFVTLAPGESTDVTHELANGYDFTSSGTGAYTVEPAYTEFYYEDPSTGAPTPITATVSSSFTAKLAGNLKSRNYESRKAKRHAARSLAKRSTLGKRDIAITNCASSLKNDVTLSAQVASLYVADAEKYLTLAANANSVRYETWFGTFEQANHDRVLDHYGKIRKSDLKTYTFDCECTEGSDVFAYVFPDEFGHIHLCNQYIQAEVAGTDSKAGTIVHESSHFTLNGGTKDLAYGQTRAQALAVSNSTGATMNADSHEYFAENSP</sequence>
<dbReference type="SMART" id="SM01351">
    <property type="entry name" value="Aspzincin_M35"/>
    <property type="match status" value="1"/>
</dbReference>
<dbReference type="EMBL" id="KN824336">
    <property type="protein sequence ID" value="KIM23485.1"/>
    <property type="molecule type" value="Genomic_DNA"/>
</dbReference>
<evidence type="ECO:0000259" key="8">
    <source>
        <dbReference type="SMART" id="SM01351"/>
    </source>
</evidence>
<reference evidence="10" key="2">
    <citation type="submission" date="2015-01" db="EMBL/GenBank/DDBJ databases">
        <title>Evolutionary Origins and Diversification of the Mycorrhizal Mutualists.</title>
        <authorList>
            <consortium name="DOE Joint Genome Institute"/>
            <consortium name="Mycorrhizal Genomics Consortium"/>
            <person name="Kohler A."/>
            <person name="Kuo A."/>
            <person name="Nagy L.G."/>
            <person name="Floudas D."/>
            <person name="Copeland A."/>
            <person name="Barry K.W."/>
            <person name="Cichocki N."/>
            <person name="Veneault-Fourrey C."/>
            <person name="LaButti K."/>
            <person name="Lindquist E.A."/>
            <person name="Lipzen A."/>
            <person name="Lundell T."/>
            <person name="Morin E."/>
            <person name="Murat C."/>
            <person name="Riley R."/>
            <person name="Ohm R."/>
            <person name="Sun H."/>
            <person name="Tunlid A."/>
            <person name="Henrissat B."/>
            <person name="Grigoriev I.V."/>
            <person name="Hibbett D.S."/>
            <person name="Martin F."/>
        </authorList>
    </citation>
    <scope>NUCLEOTIDE SEQUENCE [LARGE SCALE GENOMIC DNA]</scope>
    <source>
        <strain evidence="10">MAFF 305830</strain>
    </source>
</reference>